<reference evidence="1" key="1">
    <citation type="submission" date="2021-01" db="EMBL/GenBank/DDBJ databases">
        <authorList>
            <person name="Kaushik A."/>
        </authorList>
    </citation>
    <scope>NUCLEOTIDE SEQUENCE</scope>
    <source>
        <strain evidence="1">AG5</strain>
    </source>
</reference>
<gene>
    <name evidence="1" type="ORF">RDB_LOCUS30259</name>
</gene>
<comment type="caution">
    <text evidence="1">The sequence shown here is derived from an EMBL/GenBank/DDBJ whole genome shotgun (WGS) entry which is preliminary data.</text>
</comment>
<protein>
    <submittedName>
        <fullName evidence="1">Uncharacterized protein</fullName>
    </submittedName>
</protein>
<dbReference type="Proteomes" id="UP000663827">
    <property type="component" value="Unassembled WGS sequence"/>
</dbReference>
<organism evidence="1 2">
    <name type="scientific">Rhizoctonia solani</name>
    <dbReference type="NCBI Taxonomy" id="456999"/>
    <lineage>
        <taxon>Eukaryota</taxon>
        <taxon>Fungi</taxon>
        <taxon>Dikarya</taxon>
        <taxon>Basidiomycota</taxon>
        <taxon>Agaricomycotina</taxon>
        <taxon>Agaricomycetes</taxon>
        <taxon>Cantharellales</taxon>
        <taxon>Ceratobasidiaceae</taxon>
        <taxon>Rhizoctonia</taxon>
    </lineage>
</organism>
<proteinExistence type="predicted"/>
<dbReference type="AlphaFoldDB" id="A0A8H3DWH8"/>
<name>A0A8H3DWH8_9AGAM</name>
<evidence type="ECO:0000313" key="1">
    <source>
        <dbReference type="EMBL" id="CAE7088888.1"/>
    </source>
</evidence>
<sequence length="83" mass="9735">MVGLDSIEKLEEDVMKWSGWIACTTKRIFLENPHFYETDIKSRRQTGAIRLGPELVVRVVPVKHLQTLAHTTYIQRPENLHRH</sequence>
<evidence type="ECO:0000313" key="2">
    <source>
        <dbReference type="Proteomes" id="UP000663827"/>
    </source>
</evidence>
<dbReference type="EMBL" id="CAJNJQ010000607">
    <property type="protein sequence ID" value="CAE7088888.1"/>
    <property type="molecule type" value="Genomic_DNA"/>
</dbReference>
<accession>A0A8H3DWH8</accession>